<dbReference type="AlphaFoldDB" id="A0AAW7IN00"/>
<dbReference type="EMBL" id="JAUCEY010000008">
    <property type="protein sequence ID" value="MDM5455407.1"/>
    <property type="molecule type" value="Genomic_DNA"/>
</dbReference>
<proteinExistence type="predicted"/>
<evidence type="ECO:0000313" key="1">
    <source>
        <dbReference type="EMBL" id="MDM5455407.1"/>
    </source>
</evidence>
<protein>
    <submittedName>
        <fullName evidence="1">Uncharacterized protein</fullName>
    </submittedName>
</protein>
<comment type="caution">
    <text evidence="1">The sequence shown here is derived from an EMBL/GenBank/DDBJ whole genome shotgun (WGS) entry which is preliminary data.</text>
</comment>
<dbReference type="SUPFAM" id="SSF56300">
    <property type="entry name" value="Metallo-dependent phosphatases"/>
    <property type="match status" value="1"/>
</dbReference>
<evidence type="ECO:0000313" key="2">
    <source>
        <dbReference type="Proteomes" id="UP001234602"/>
    </source>
</evidence>
<sequence length="52" mass="5805">MLPPYVIKQIDGVNIGFIGVVTKETNLYVAPENRKEVEITDEVTAINQPLSF</sequence>
<organism evidence="1 2">
    <name type="scientific">Peribacillus simplex</name>
    <dbReference type="NCBI Taxonomy" id="1478"/>
    <lineage>
        <taxon>Bacteria</taxon>
        <taxon>Bacillati</taxon>
        <taxon>Bacillota</taxon>
        <taxon>Bacilli</taxon>
        <taxon>Bacillales</taxon>
        <taxon>Bacillaceae</taxon>
        <taxon>Peribacillus</taxon>
    </lineage>
</organism>
<gene>
    <name evidence="1" type="ORF">QUF89_25310</name>
</gene>
<dbReference type="InterPro" id="IPR029052">
    <property type="entry name" value="Metallo-depent_PP-like"/>
</dbReference>
<accession>A0AAW7IN00</accession>
<dbReference type="RefSeq" id="WP_155727198.1">
    <property type="nucleotide sequence ID" value="NZ_CP011008.1"/>
</dbReference>
<name>A0AAW7IN00_9BACI</name>
<dbReference type="Gene3D" id="3.60.21.10">
    <property type="match status" value="1"/>
</dbReference>
<dbReference type="Proteomes" id="UP001234602">
    <property type="component" value="Unassembled WGS sequence"/>
</dbReference>
<reference evidence="1" key="1">
    <citation type="submission" date="2023-06" db="EMBL/GenBank/DDBJ databases">
        <title>Comparative genomics of Bacillaceae isolates and their secondary metabolite potential.</title>
        <authorList>
            <person name="Song L."/>
            <person name="Nielsen L.J."/>
            <person name="Mohite O."/>
            <person name="Xu X."/>
            <person name="Weber T."/>
            <person name="Kovacs A.T."/>
        </authorList>
    </citation>
    <scope>NUCLEOTIDE SEQUENCE</scope>
    <source>
        <strain evidence="1">D8_B_37</strain>
    </source>
</reference>